<dbReference type="CDD" id="cd06257">
    <property type="entry name" value="DnaJ"/>
    <property type="match status" value="1"/>
</dbReference>
<feature type="coiled-coil region" evidence="2">
    <location>
        <begin position="153"/>
        <end position="187"/>
    </location>
</feature>
<evidence type="ECO:0000256" key="3">
    <source>
        <dbReference type="SAM" id="MobiDB-lite"/>
    </source>
</evidence>
<keyword evidence="2" id="KW-0175">Coiled coil</keyword>
<dbReference type="InterPro" id="IPR035979">
    <property type="entry name" value="RBD_domain_sf"/>
</dbReference>
<dbReference type="AlphaFoldDB" id="A0A1D1YLI8"/>
<dbReference type="Pfam" id="PF00226">
    <property type="entry name" value="DnaJ"/>
    <property type="match status" value="1"/>
</dbReference>
<reference evidence="6" key="1">
    <citation type="submission" date="2015-07" db="EMBL/GenBank/DDBJ databases">
        <title>Transcriptome Assembly of Anthurium amnicola.</title>
        <authorList>
            <person name="Suzuki J."/>
        </authorList>
    </citation>
    <scope>NUCLEOTIDE SEQUENCE</scope>
</reference>
<dbReference type="GO" id="GO:0005783">
    <property type="term" value="C:endoplasmic reticulum"/>
    <property type="evidence" value="ECO:0007669"/>
    <property type="project" value="UniProtKB-ARBA"/>
</dbReference>
<evidence type="ECO:0000256" key="1">
    <source>
        <dbReference type="PROSITE-ProRule" id="PRU00176"/>
    </source>
</evidence>
<evidence type="ECO:0000259" key="5">
    <source>
        <dbReference type="PROSITE" id="PS50102"/>
    </source>
</evidence>
<feature type="domain" description="RRM" evidence="5">
    <location>
        <begin position="224"/>
        <end position="300"/>
    </location>
</feature>
<name>A0A1D1YLI8_9ARAE</name>
<sequence>GSGQAPFLSDSSWTTPTGKAGNVPAAGMGGGRAAPRPSEEEGGEEDHYAILGLPSGEEGAGLSLKEIERAYKVKARECHPDKRRDDPHATAAFQRLVSSFEILKDQAARKAFDDLLRARRERLLRESRHDAKRRKLASDLEERERAAAAGPVLDPLEKARREEAQAAARLKEELARFRAAMLAKKNATTATAAAAAKGSGGGVGGGKKEEQKGGGGDYGLDKERVLKVSWERAGGDYSEAKLREIFARFGAVEDVMVRSKGSKKKGSALVVMSTKACVVTAVQSMSGSLSNPLLVLPFQSAAADVLKTSPATTAEPISPKLSNLVGLGYQAYEDSVLKKLQKAAEKQK</sequence>
<feature type="domain" description="J" evidence="4">
    <location>
        <begin position="46"/>
        <end position="116"/>
    </location>
</feature>
<dbReference type="InterPro" id="IPR034254">
    <property type="entry name" value="DNAJC17_RRM"/>
</dbReference>
<evidence type="ECO:0000259" key="4">
    <source>
        <dbReference type="PROSITE" id="PS50076"/>
    </source>
</evidence>
<protein>
    <submittedName>
        <fullName evidence="6">DnaJ subfamily C member 17</fullName>
    </submittedName>
</protein>
<dbReference type="PROSITE" id="PS50076">
    <property type="entry name" value="DNAJ_2"/>
    <property type="match status" value="1"/>
</dbReference>
<dbReference type="InterPro" id="IPR001623">
    <property type="entry name" value="DnaJ_domain"/>
</dbReference>
<dbReference type="InterPro" id="IPR012677">
    <property type="entry name" value="Nucleotide-bd_a/b_plait_sf"/>
</dbReference>
<dbReference type="SUPFAM" id="SSF46565">
    <property type="entry name" value="Chaperone J-domain"/>
    <property type="match status" value="1"/>
</dbReference>
<evidence type="ECO:0000256" key="2">
    <source>
        <dbReference type="SAM" id="Coils"/>
    </source>
</evidence>
<dbReference type="InterPro" id="IPR000504">
    <property type="entry name" value="RRM_dom"/>
</dbReference>
<dbReference type="GO" id="GO:0003723">
    <property type="term" value="F:RNA binding"/>
    <property type="evidence" value="ECO:0007669"/>
    <property type="project" value="UniProtKB-UniRule"/>
</dbReference>
<dbReference type="Pfam" id="PF00076">
    <property type="entry name" value="RRM_1"/>
    <property type="match status" value="1"/>
</dbReference>
<dbReference type="SMART" id="SM00271">
    <property type="entry name" value="DnaJ"/>
    <property type="match status" value="1"/>
</dbReference>
<dbReference type="SUPFAM" id="SSF54928">
    <property type="entry name" value="RNA-binding domain, RBD"/>
    <property type="match status" value="1"/>
</dbReference>
<dbReference type="PROSITE" id="PS00636">
    <property type="entry name" value="DNAJ_1"/>
    <property type="match status" value="1"/>
</dbReference>
<feature type="non-terminal residue" evidence="6">
    <location>
        <position position="1"/>
    </location>
</feature>
<gene>
    <name evidence="6" type="primary">Dnajc17</name>
    <name evidence="6" type="ORF">g.44484</name>
</gene>
<feature type="region of interest" description="Disordered" evidence="3">
    <location>
        <begin position="128"/>
        <end position="147"/>
    </location>
</feature>
<dbReference type="Gene3D" id="3.30.70.330">
    <property type="match status" value="1"/>
</dbReference>
<dbReference type="EMBL" id="GDJX01012433">
    <property type="protein sequence ID" value="JAT55503.1"/>
    <property type="molecule type" value="Transcribed_RNA"/>
</dbReference>
<feature type="region of interest" description="Disordered" evidence="3">
    <location>
        <begin position="194"/>
        <end position="218"/>
    </location>
</feature>
<dbReference type="PANTHER" id="PTHR45098">
    <property type="entry name" value="DNAJ DOMAIN CONTAINING PROTEIN, EXPRESSED"/>
    <property type="match status" value="1"/>
</dbReference>
<feature type="region of interest" description="Disordered" evidence="3">
    <location>
        <begin position="1"/>
        <end position="58"/>
    </location>
</feature>
<evidence type="ECO:0000313" key="6">
    <source>
        <dbReference type="EMBL" id="JAT55503.1"/>
    </source>
</evidence>
<dbReference type="InterPro" id="IPR036869">
    <property type="entry name" value="J_dom_sf"/>
</dbReference>
<accession>A0A1D1YLI8</accession>
<dbReference type="Gene3D" id="1.10.287.110">
    <property type="entry name" value="DnaJ domain"/>
    <property type="match status" value="1"/>
</dbReference>
<feature type="compositionally biased region" description="Basic and acidic residues" evidence="3">
    <location>
        <begin position="136"/>
        <end position="146"/>
    </location>
</feature>
<dbReference type="PROSITE" id="PS50102">
    <property type="entry name" value="RRM"/>
    <property type="match status" value="1"/>
</dbReference>
<keyword evidence="1" id="KW-0694">RNA-binding</keyword>
<proteinExistence type="predicted"/>
<organism evidence="6">
    <name type="scientific">Anthurium amnicola</name>
    <dbReference type="NCBI Taxonomy" id="1678845"/>
    <lineage>
        <taxon>Eukaryota</taxon>
        <taxon>Viridiplantae</taxon>
        <taxon>Streptophyta</taxon>
        <taxon>Embryophyta</taxon>
        <taxon>Tracheophyta</taxon>
        <taxon>Spermatophyta</taxon>
        <taxon>Magnoliopsida</taxon>
        <taxon>Liliopsida</taxon>
        <taxon>Araceae</taxon>
        <taxon>Pothoideae</taxon>
        <taxon>Potheae</taxon>
        <taxon>Anthurium</taxon>
    </lineage>
</organism>
<dbReference type="CDD" id="cd12429">
    <property type="entry name" value="RRM_DNAJC17"/>
    <property type="match status" value="1"/>
</dbReference>
<dbReference type="InterPro" id="IPR018253">
    <property type="entry name" value="DnaJ_domain_CS"/>
</dbReference>
<dbReference type="PANTHER" id="PTHR45098:SF1">
    <property type="entry name" value="DNAJ DOMAIN CONTAINING PROTEIN, EXPRESSED"/>
    <property type="match status" value="1"/>
</dbReference>